<dbReference type="PANTHER" id="PTHR46388:SF2">
    <property type="entry name" value="NHL REPEAT-CONTAINING PROTEIN 2"/>
    <property type="match status" value="1"/>
</dbReference>
<gene>
    <name evidence="3" type="primary">LOC100201611</name>
</gene>
<keyword evidence="1" id="KW-0732">Signal</keyword>
<accession>A0ABM4B6G3</accession>
<evidence type="ECO:0000313" key="2">
    <source>
        <dbReference type="Proteomes" id="UP001652625"/>
    </source>
</evidence>
<dbReference type="SMART" id="SM00135">
    <property type="entry name" value="LY"/>
    <property type="match status" value="4"/>
</dbReference>
<dbReference type="Proteomes" id="UP001652625">
    <property type="component" value="Chromosome 01"/>
</dbReference>
<dbReference type="PANTHER" id="PTHR46388">
    <property type="entry name" value="NHL REPEAT-CONTAINING PROTEIN 2"/>
    <property type="match status" value="1"/>
</dbReference>
<feature type="chain" id="PRO_5045349857" evidence="1">
    <location>
        <begin position="19"/>
        <end position="445"/>
    </location>
</feature>
<feature type="signal peptide" evidence="1">
    <location>
        <begin position="1"/>
        <end position="18"/>
    </location>
</feature>
<keyword evidence="2" id="KW-1185">Reference proteome</keyword>
<evidence type="ECO:0000313" key="3">
    <source>
        <dbReference type="RefSeq" id="XP_065644435.1"/>
    </source>
</evidence>
<evidence type="ECO:0000256" key="1">
    <source>
        <dbReference type="SAM" id="SignalP"/>
    </source>
</evidence>
<reference evidence="2" key="1">
    <citation type="submission" date="2025-05" db="UniProtKB">
        <authorList>
            <consortium name="RefSeq"/>
        </authorList>
    </citation>
    <scope>NUCLEOTIDE SEQUENCE [LARGE SCALE GENOMIC DNA]</scope>
</reference>
<dbReference type="GeneID" id="100201611"/>
<dbReference type="InterPro" id="IPR000033">
    <property type="entry name" value="LDLR_classB_rpt"/>
</dbReference>
<dbReference type="InterPro" id="IPR011042">
    <property type="entry name" value="6-blade_b-propeller_TolB-like"/>
</dbReference>
<reference evidence="3" key="2">
    <citation type="submission" date="2025-08" db="UniProtKB">
        <authorList>
            <consortium name="RefSeq"/>
        </authorList>
    </citation>
    <scope>IDENTIFICATION</scope>
</reference>
<proteinExistence type="predicted"/>
<dbReference type="RefSeq" id="XP_065644435.1">
    <property type="nucleotide sequence ID" value="XM_065788363.1"/>
</dbReference>
<name>A0ABM4B6G3_HYDVU</name>
<sequence length="445" mass="49361">MRKTLCFLLALHFTYVSSLPGIVKTLAGGGEPHKGKKSDCNDKEDSKDGIGTEARFNYPWGVAYDHNKHAVYVADCGCLDSVHRTDKIRKIDIKTGTVTTIAGSTQGFSDGFGKDAHFMHVAGITLDPILEILYIADSGNHRIRILYLSNNRVDTVAGLPSPGFVDQSTVSSQFNNPQSVAIIRTDDFKRRLYVADTDNHAIRVIHLETDFSGEVKTLAGGTRGFKDGYKLDAKFYHPTDIVVDGTAEYMYVADHFNHAIRRIELKTGYVTTLSSQGFGAEIGLNNQPVNLIIQYPEGLVYDPDYNLLYVCEFENHDIRVVSMQGLVKTLAGEFKGKKDGVGRTARFFYPSGLAFDRKNRMLYVSDQYNHLVRSVTAVGSNVQYNNIKQEAVLDSTDILKKVKTVADHSSLTLNILLCSASLLVGIFIARPCLSKLIKLFRPSKK</sequence>
<protein>
    <submittedName>
        <fullName evidence="3">NHL repeat-containing protein 2 isoform X2</fullName>
    </submittedName>
</protein>
<dbReference type="Gene3D" id="2.120.10.30">
    <property type="entry name" value="TolB, C-terminal domain"/>
    <property type="match status" value="4"/>
</dbReference>
<organism evidence="2 3">
    <name type="scientific">Hydra vulgaris</name>
    <name type="common">Hydra</name>
    <name type="synonym">Hydra attenuata</name>
    <dbReference type="NCBI Taxonomy" id="6087"/>
    <lineage>
        <taxon>Eukaryota</taxon>
        <taxon>Metazoa</taxon>
        <taxon>Cnidaria</taxon>
        <taxon>Hydrozoa</taxon>
        <taxon>Hydroidolina</taxon>
        <taxon>Anthoathecata</taxon>
        <taxon>Aplanulata</taxon>
        <taxon>Hydridae</taxon>
        <taxon>Hydra</taxon>
    </lineage>
</organism>
<dbReference type="SUPFAM" id="SSF101898">
    <property type="entry name" value="NHL repeat"/>
    <property type="match status" value="1"/>
</dbReference>